<dbReference type="InterPro" id="IPR005162">
    <property type="entry name" value="Retrotrans_gag_dom"/>
</dbReference>
<dbReference type="AlphaFoldDB" id="A0AAD6L9I3"/>
<comment type="caution">
    <text evidence="3">The sequence shown here is derived from an EMBL/GenBank/DDBJ whole genome shotgun (WGS) entry which is preliminary data.</text>
</comment>
<keyword evidence="4" id="KW-1185">Reference proteome</keyword>
<evidence type="ECO:0000256" key="1">
    <source>
        <dbReference type="SAM" id="Coils"/>
    </source>
</evidence>
<name>A0AAD6L9I3_9ROSI</name>
<reference evidence="3" key="1">
    <citation type="journal article" date="2023" name="Mol. Ecol. Resour.">
        <title>Chromosome-level genome assembly of a triploid poplar Populus alba 'Berolinensis'.</title>
        <authorList>
            <person name="Chen S."/>
            <person name="Yu Y."/>
            <person name="Wang X."/>
            <person name="Wang S."/>
            <person name="Zhang T."/>
            <person name="Zhou Y."/>
            <person name="He R."/>
            <person name="Meng N."/>
            <person name="Wang Y."/>
            <person name="Liu W."/>
            <person name="Liu Z."/>
            <person name="Liu J."/>
            <person name="Guo Q."/>
            <person name="Huang H."/>
            <person name="Sederoff R.R."/>
            <person name="Wang G."/>
            <person name="Qu G."/>
            <person name="Chen S."/>
        </authorList>
    </citation>
    <scope>NUCLEOTIDE SEQUENCE</scope>
    <source>
        <strain evidence="3">SC-2020</strain>
    </source>
</reference>
<dbReference type="PANTHER" id="PTHR33223">
    <property type="entry name" value="CCHC-TYPE DOMAIN-CONTAINING PROTEIN"/>
    <property type="match status" value="1"/>
</dbReference>
<organism evidence="3 4">
    <name type="scientific">Populus alba x Populus x berolinensis</name>
    <dbReference type="NCBI Taxonomy" id="444605"/>
    <lineage>
        <taxon>Eukaryota</taxon>
        <taxon>Viridiplantae</taxon>
        <taxon>Streptophyta</taxon>
        <taxon>Embryophyta</taxon>
        <taxon>Tracheophyta</taxon>
        <taxon>Spermatophyta</taxon>
        <taxon>Magnoliopsida</taxon>
        <taxon>eudicotyledons</taxon>
        <taxon>Gunneridae</taxon>
        <taxon>Pentapetalae</taxon>
        <taxon>rosids</taxon>
        <taxon>fabids</taxon>
        <taxon>Malpighiales</taxon>
        <taxon>Salicaceae</taxon>
        <taxon>Saliceae</taxon>
        <taxon>Populus</taxon>
    </lineage>
</organism>
<feature type="domain" description="Retrotransposon gag" evidence="2">
    <location>
        <begin position="183"/>
        <end position="270"/>
    </location>
</feature>
<gene>
    <name evidence="3" type="ORF">NC653_041800</name>
</gene>
<dbReference type="PANTHER" id="PTHR33223:SF8">
    <property type="entry name" value="OS04G0172440 PROTEIN"/>
    <property type="match status" value="1"/>
</dbReference>
<dbReference type="EMBL" id="JAQIZT010000019">
    <property type="protein sequence ID" value="KAJ6952774.1"/>
    <property type="molecule type" value="Genomic_DNA"/>
</dbReference>
<dbReference type="Pfam" id="PF03732">
    <property type="entry name" value="Retrotrans_gag"/>
    <property type="match status" value="1"/>
</dbReference>
<keyword evidence="1" id="KW-0175">Coiled coil</keyword>
<evidence type="ECO:0000259" key="2">
    <source>
        <dbReference type="Pfam" id="PF03732"/>
    </source>
</evidence>
<sequence>MENEERAQLEAQHQKEVDNLKEEVARLTSLLEQALRDKSGKATLTAQPEPMLVNSFNPQNLGANGLSSDFQQAMHFQPAYPTRMLFTIDSTENESQKGKMVKEDELNKFIALEQRMRAFEGIHLYDPIKAAEMCLVPNVVIPKKFRVPEFIKYTGTQCPITHLKAYCNKMAEVVHDEKLLIHFFQDSLSNGALTWYMRLDNTKVKKWKDLVDAFMRQYKFNIDVGPDRLSLQAMKKDNKESIREYARRWSEVAAQVNPPMLEKEMISLFSNTFKAPYFEYLVRSSAQYFTDLVVVAERIEQAIGLGKIANPTEKNGFTEDGCQDTYHFYS</sequence>
<dbReference type="Proteomes" id="UP001164929">
    <property type="component" value="Chromosome 19"/>
</dbReference>
<evidence type="ECO:0000313" key="3">
    <source>
        <dbReference type="EMBL" id="KAJ6952774.1"/>
    </source>
</evidence>
<feature type="coiled-coil region" evidence="1">
    <location>
        <begin position="3"/>
        <end position="37"/>
    </location>
</feature>
<proteinExistence type="predicted"/>
<evidence type="ECO:0000313" key="4">
    <source>
        <dbReference type="Proteomes" id="UP001164929"/>
    </source>
</evidence>
<accession>A0AAD6L9I3</accession>
<protein>
    <recommendedName>
        <fullName evidence="2">Retrotransposon gag domain-containing protein</fullName>
    </recommendedName>
</protein>